<dbReference type="STRING" id="936435.F8PH63"/>
<dbReference type="AlphaFoldDB" id="F8PH63"/>
<feature type="non-terminal residue" evidence="2">
    <location>
        <position position="52"/>
    </location>
</feature>
<gene>
    <name evidence="2" type="ORF">SERLA73DRAFT_38885</name>
</gene>
<name>F8PH63_SERL3</name>
<dbReference type="InParanoid" id="F8PH63"/>
<dbReference type="Pfam" id="PF05699">
    <property type="entry name" value="Dimer_Tnp_hAT"/>
    <property type="match status" value="1"/>
</dbReference>
<feature type="domain" description="HAT C-terminal dimerisation" evidence="1">
    <location>
        <begin position="1"/>
        <end position="51"/>
    </location>
</feature>
<dbReference type="OMA" id="VPRECVF"/>
<dbReference type="HOGENOM" id="CLU_009123_15_4_1"/>
<dbReference type="EMBL" id="GL945474">
    <property type="protein sequence ID" value="EGO04447.1"/>
    <property type="molecule type" value="Genomic_DNA"/>
</dbReference>
<dbReference type="InterPro" id="IPR008906">
    <property type="entry name" value="HATC_C_dom"/>
</dbReference>
<dbReference type="OrthoDB" id="3241084at2759"/>
<keyword evidence="3" id="KW-1185">Reference proteome</keyword>
<evidence type="ECO:0000259" key="1">
    <source>
        <dbReference type="Pfam" id="PF05699"/>
    </source>
</evidence>
<accession>F8PH63</accession>
<reference evidence="3" key="1">
    <citation type="journal article" date="2011" name="Science">
        <title>The plant cell wall-decomposing machinery underlies the functional diversity of forest fungi.</title>
        <authorList>
            <person name="Eastwood D.C."/>
            <person name="Floudas D."/>
            <person name="Binder M."/>
            <person name="Majcherczyk A."/>
            <person name="Schneider P."/>
            <person name="Aerts A."/>
            <person name="Asiegbu F.O."/>
            <person name="Baker S.E."/>
            <person name="Barry K."/>
            <person name="Bendiksby M."/>
            <person name="Blumentritt M."/>
            <person name="Coutinho P.M."/>
            <person name="Cullen D."/>
            <person name="de Vries R.P."/>
            <person name="Gathman A."/>
            <person name="Goodell B."/>
            <person name="Henrissat B."/>
            <person name="Ihrmark K."/>
            <person name="Kauserud H."/>
            <person name="Kohler A."/>
            <person name="LaButti K."/>
            <person name="Lapidus A."/>
            <person name="Lavin J.L."/>
            <person name="Lee Y.-H."/>
            <person name="Lindquist E."/>
            <person name="Lilly W."/>
            <person name="Lucas S."/>
            <person name="Morin E."/>
            <person name="Murat C."/>
            <person name="Oguiza J.A."/>
            <person name="Park J."/>
            <person name="Pisabarro A.G."/>
            <person name="Riley R."/>
            <person name="Rosling A."/>
            <person name="Salamov A."/>
            <person name="Schmidt O."/>
            <person name="Schmutz J."/>
            <person name="Skrede I."/>
            <person name="Stenlid J."/>
            <person name="Wiebenga A."/>
            <person name="Xie X."/>
            <person name="Kuees U."/>
            <person name="Hibbett D.S."/>
            <person name="Hoffmeister D."/>
            <person name="Hoegberg N."/>
            <person name="Martin F."/>
            <person name="Grigoriev I.V."/>
            <person name="Watkinson S.C."/>
        </authorList>
    </citation>
    <scope>NUCLEOTIDE SEQUENCE [LARGE SCALE GENOMIC DNA]</scope>
    <source>
        <strain evidence="3">strain S7.3</strain>
    </source>
</reference>
<dbReference type="InterPro" id="IPR012337">
    <property type="entry name" value="RNaseH-like_sf"/>
</dbReference>
<proteinExistence type="predicted"/>
<dbReference type="GO" id="GO:0046983">
    <property type="term" value="F:protein dimerization activity"/>
    <property type="evidence" value="ECO:0007669"/>
    <property type="project" value="InterPro"/>
</dbReference>
<dbReference type="SUPFAM" id="SSF53098">
    <property type="entry name" value="Ribonuclease H-like"/>
    <property type="match status" value="1"/>
</dbReference>
<organism evidence="3">
    <name type="scientific">Serpula lacrymans var. lacrymans (strain S7.3)</name>
    <name type="common">Dry rot fungus</name>
    <dbReference type="NCBI Taxonomy" id="936435"/>
    <lineage>
        <taxon>Eukaryota</taxon>
        <taxon>Fungi</taxon>
        <taxon>Dikarya</taxon>
        <taxon>Basidiomycota</taxon>
        <taxon>Agaricomycotina</taxon>
        <taxon>Agaricomycetes</taxon>
        <taxon>Agaricomycetidae</taxon>
        <taxon>Boletales</taxon>
        <taxon>Coniophorineae</taxon>
        <taxon>Serpulaceae</taxon>
        <taxon>Serpula</taxon>
    </lineage>
</organism>
<dbReference type="Proteomes" id="UP000008063">
    <property type="component" value="Unassembled WGS sequence"/>
</dbReference>
<feature type="non-terminal residue" evidence="2">
    <location>
        <position position="1"/>
    </location>
</feature>
<evidence type="ECO:0000313" key="3">
    <source>
        <dbReference type="Proteomes" id="UP000008063"/>
    </source>
</evidence>
<sequence length="52" mass="5726">FPTLFSMALDYLPIQGTSVPCERVFSSAALTATPRRNSHSADIIEALQILKF</sequence>
<evidence type="ECO:0000313" key="2">
    <source>
        <dbReference type="EMBL" id="EGO04447.1"/>
    </source>
</evidence>
<protein>
    <recommendedName>
        <fullName evidence="1">HAT C-terminal dimerisation domain-containing protein</fullName>
    </recommendedName>
</protein>